<reference evidence="2" key="1">
    <citation type="submission" date="2024-06" db="EMBL/GenBank/DDBJ databases">
        <authorList>
            <person name="Li T."/>
            <person name="Gao R."/>
        </authorList>
    </citation>
    <scope>NUCLEOTIDE SEQUENCE</scope>
    <source>
        <strain evidence="2">ZPR3</strain>
    </source>
</reference>
<evidence type="ECO:0000313" key="2">
    <source>
        <dbReference type="EMBL" id="XBT93975.1"/>
    </source>
</evidence>
<keyword evidence="1" id="KW-0472">Membrane</keyword>
<proteinExistence type="predicted"/>
<organism evidence="2">
    <name type="scientific">Rhizobium sp. ZPR3</name>
    <dbReference type="NCBI Taxonomy" id="3158967"/>
    <lineage>
        <taxon>Bacteria</taxon>
        <taxon>Pseudomonadati</taxon>
        <taxon>Pseudomonadota</taxon>
        <taxon>Alphaproteobacteria</taxon>
        <taxon>Hyphomicrobiales</taxon>
        <taxon>Rhizobiaceae</taxon>
        <taxon>Rhizobium/Agrobacterium group</taxon>
        <taxon>Rhizobium</taxon>
    </lineage>
</organism>
<protein>
    <submittedName>
        <fullName evidence="2">Uncharacterized protein</fullName>
    </submittedName>
</protein>
<feature type="transmembrane region" description="Helical" evidence="1">
    <location>
        <begin position="48"/>
        <end position="67"/>
    </location>
</feature>
<dbReference type="EMBL" id="CP157960">
    <property type="protein sequence ID" value="XBT93975.1"/>
    <property type="molecule type" value="Genomic_DNA"/>
</dbReference>
<keyword evidence="1" id="KW-1133">Transmembrane helix</keyword>
<gene>
    <name evidence="2" type="ORF">ABM479_05810</name>
</gene>
<accession>A0AAU7RUR7</accession>
<evidence type="ECO:0000256" key="1">
    <source>
        <dbReference type="SAM" id="Phobius"/>
    </source>
</evidence>
<keyword evidence="1" id="KW-0812">Transmembrane</keyword>
<dbReference type="RefSeq" id="WP_349958108.1">
    <property type="nucleotide sequence ID" value="NZ_CP157960.1"/>
</dbReference>
<name>A0AAU7RUR7_9HYPH</name>
<feature type="transmembrane region" description="Helical" evidence="1">
    <location>
        <begin position="23"/>
        <end position="42"/>
    </location>
</feature>
<sequence>MSPSPRRARIDRILTDIRSGENIDLYLSVVVSIALIVANLFGLVTEKYFVPVTMATIAILTYTVLGLKQAVRDFGDKIEPPLAKPPFQSEFPADFYSKLEAATEVWFSGTHLASVLTAYHEMLKRKLDRGGKLRFLLIQPDGTAAIMATKRFPGTVPLDQEKLRIETSLSIIENLRKIYPGQIEARVIDFPIEYTTYFLNPNSKQARIYVERSTYKISGGMHKPKFVYEKDDGKWYQHISNEVKLLWSDAIPWKGIEATPISSLER</sequence>
<dbReference type="AlphaFoldDB" id="A0AAU7RUR7"/>